<sequence length="565" mass="63031">MQQIEPGRNLVVCCDGTGNLWRPGDHKTNVVKLVEALIRDPQRQMHFYDPGVGTPDGYISDSGQAWRDWMRRIGGLVWGDGAWSNVADAYAFLVENYRPQDRIFLFGFSRGAFTARAVSGLVYLFGILHRENINLIPTLLSVYRTEPGLKKKSWRRKSTSNPRPTREAVGQSIKQAFSLDIEVPIHFIGVWDTVESVGMDQLALGTHITSSPDVRPIFRHVRHALALDELRWPYRPRLYKIPEELPEGHSAKQVWFAGVHSDVGGGYAQSGLANASLHWMLREANAHGLLLDFNELDTHRINALDTLHDEVAHLPVWTAVGTFLRSYPAQMCVHESVVERMQNAQTKYRPQLRADYGTEFTATGIFDLHGIPLTRALPLVAPAVVANPPNDRTGVWFWLWLLISGTTTIWGFSRDYENQFRLAQAQFFDGWRGRLGDVLSTWHSTSGASIGKLLCNDTLTIVFYASLLPALAFLLQRLAQRNGAIGSVLGKFFLYSGLLLPLSDVGENFLTALNTTDFAHVHPLFAIGCSVLTGLASTTKFLALLAFLGAAVVCIAKFFRRAFAT</sequence>
<feature type="transmembrane region" description="Helical" evidence="1">
    <location>
        <begin position="541"/>
        <end position="559"/>
    </location>
</feature>
<evidence type="ECO:0000313" key="4">
    <source>
        <dbReference type="Proteomes" id="UP000291562"/>
    </source>
</evidence>
<dbReference type="AlphaFoldDB" id="A0A411HER1"/>
<organism evidence="3 4">
    <name type="scientific">Pseudolysobacter antarcticus</name>
    <dbReference type="NCBI Taxonomy" id="2511995"/>
    <lineage>
        <taxon>Bacteria</taxon>
        <taxon>Pseudomonadati</taxon>
        <taxon>Pseudomonadota</taxon>
        <taxon>Gammaproteobacteria</taxon>
        <taxon>Lysobacterales</taxon>
        <taxon>Rhodanobacteraceae</taxon>
        <taxon>Pseudolysobacter</taxon>
    </lineage>
</organism>
<reference evidence="3 4" key="1">
    <citation type="submission" date="2019-01" db="EMBL/GenBank/DDBJ databases">
        <title>Pseudolysobacter antarctica gen. nov., sp. nov., isolated from Fildes Peninsula, Antarctica.</title>
        <authorList>
            <person name="Wei Z."/>
            <person name="Peng F."/>
        </authorList>
    </citation>
    <scope>NUCLEOTIDE SEQUENCE [LARGE SCALE GENOMIC DNA]</scope>
    <source>
        <strain evidence="3 4">AQ6-296</strain>
    </source>
</reference>
<dbReference type="PANTHER" id="PTHR33840">
    <property type="match status" value="1"/>
</dbReference>
<dbReference type="RefSeq" id="WP_129831227.1">
    <property type="nucleotide sequence ID" value="NZ_CP035704.1"/>
</dbReference>
<dbReference type="PANTHER" id="PTHR33840:SF1">
    <property type="entry name" value="TLE1 PHOSPHOLIPASE DOMAIN-CONTAINING PROTEIN"/>
    <property type="match status" value="1"/>
</dbReference>
<evidence type="ECO:0000259" key="2">
    <source>
        <dbReference type="Pfam" id="PF09994"/>
    </source>
</evidence>
<proteinExistence type="predicted"/>
<dbReference type="SUPFAM" id="SSF53474">
    <property type="entry name" value="alpha/beta-Hydrolases"/>
    <property type="match status" value="1"/>
</dbReference>
<gene>
    <name evidence="3" type="ORF">ELE36_00495</name>
</gene>
<dbReference type="Pfam" id="PF09994">
    <property type="entry name" value="T6SS_Tle1-like_cat"/>
    <property type="match status" value="1"/>
</dbReference>
<evidence type="ECO:0000313" key="3">
    <source>
        <dbReference type="EMBL" id="QBB68976.1"/>
    </source>
</evidence>
<keyword evidence="1" id="KW-0472">Membrane</keyword>
<dbReference type="EMBL" id="CP035704">
    <property type="protein sequence ID" value="QBB68976.1"/>
    <property type="molecule type" value="Genomic_DNA"/>
</dbReference>
<dbReference type="OrthoDB" id="4378831at2"/>
<protein>
    <submittedName>
        <fullName evidence="3">DUF2235 domain-containing protein</fullName>
    </submittedName>
</protein>
<keyword evidence="1" id="KW-1133">Transmembrane helix</keyword>
<dbReference type="KEGG" id="xbc:ELE36_00495"/>
<name>A0A411HER1_9GAMM</name>
<dbReference type="InterPro" id="IPR018712">
    <property type="entry name" value="Tle1-like_cat"/>
</dbReference>
<feature type="domain" description="T6SS Phospholipase effector Tle1-like catalytic" evidence="2">
    <location>
        <begin position="8"/>
        <end position="283"/>
    </location>
</feature>
<accession>A0A411HER1</accession>
<dbReference type="InterPro" id="IPR029058">
    <property type="entry name" value="AB_hydrolase_fold"/>
</dbReference>
<dbReference type="Proteomes" id="UP000291562">
    <property type="component" value="Chromosome"/>
</dbReference>
<evidence type="ECO:0000256" key="1">
    <source>
        <dbReference type="SAM" id="Phobius"/>
    </source>
</evidence>
<feature type="transmembrane region" description="Helical" evidence="1">
    <location>
        <begin position="461"/>
        <end position="479"/>
    </location>
</feature>
<keyword evidence="4" id="KW-1185">Reference proteome</keyword>
<keyword evidence="1" id="KW-0812">Transmembrane</keyword>